<evidence type="ECO:0000313" key="2">
    <source>
        <dbReference type="EMBL" id="KEI68324.1"/>
    </source>
</evidence>
<gene>
    <name evidence="2" type="ORF">A19Y_3566</name>
</gene>
<organism evidence="2 3">
    <name type="scientific">Planktothrix agardhii (strain NIVA-CYA 126/8)</name>
    <dbReference type="NCBI Taxonomy" id="388467"/>
    <lineage>
        <taxon>Bacteria</taxon>
        <taxon>Bacillati</taxon>
        <taxon>Cyanobacteriota</taxon>
        <taxon>Cyanophyceae</taxon>
        <taxon>Oscillatoriophycideae</taxon>
        <taxon>Oscillatoriales</taxon>
        <taxon>Microcoleaceae</taxon>
        <taxon>Planktothrix</taxon>
    </lineage>
</organism>
<evidence type="ECO:0000256" key="1">
    <source>
        <dbReference type="SAM" id="MobiDB-lite"/>
    </source>
</evidence>
<dbReference type="Proteomes" id="UP000027395">
    <property type="component" value="Chromosome"/>
</dbReference>
<accession>A0A073CJ83</accession>
<evidence type="ECO:0000313" key="3">
    <source>
        <dbReference type="Proteomes" id="UP000027395"/>
    </source>
</evidence>
<dbReference type="EMBL" id="CM002803">
    <property type="protein sequence ID" value="KEI68324.1"/>
    <property type="molecule type" value="Genomic_DNA"/>
</dbReference>
<feature type="compositionally biased region" description="Low complexity" evidence="1">
    <location>
        <begin position="48"/>
        <end position="76"/>
    </location>
</feature>
<reference evidence="2 3" key="1">
    <citation type="journal article" date="2014" name="Appl. Environ. Microbiol.">
        <title>Elucidation of insertion elements encoded on plasmids and in vitro construction of shuttle vectors from the toxic cyanobacterium Planktothrix.</title>
        <authorList>
            <person name="Christiansen G."/>
            <person name="Goesmann A."/>
            <person name="Kurmayer R."/>
        </authorList>
    </citation>
    <scope>NUCLEOTIDE SEQUENCE [LARGE SCALE GENOMIC DNA]</scope>
    <source>
        <strain evidence="2 3">NIVA-CYA 126/8</strain>
    </source>
</reference>
<feature type="region of interest" description="Disordered" evidence="1">
    <location>
        <begin position="35"/>
        <end position="115"/>
    </location>
</feature>
<name>A0A073CJ83_PLAA1</name>
<dbReference type="STRING" id="388467.A19Y_3566"/>
<dbReference type="eggNOG" id="ENOG5032W2G">
    <property type="taxonomic scope" value="Bacteria"/>
</dbReference>
<protein>
    <submittedName>
        <fullName evidence="2">Uncharacterized protein</fullName>
    </submittedName>
</protein>
<dbReference type="AlphaFoldDB" id="A0A073CJ83"/>
<proteinExistence type="predicted"/>
<feature type="compositionally biased region" description="Polar residues" evidence="1">
    <location>
        <begin position="104"/>
        <end position="115"/>
    </location>
</feature>
<dbReference type="PATRIC" id="fig|388467.6.peg.3512"/>
<dbReference type="HOGENOM" id="CLU_1347792_0_0_3"/>
<sequence length="206" mass="22143">MYTCMTAKNDLRLVILSLGLGLVLTGMGVRAIACQNSSNRPPQPPLTNGGLSSDSNSLNNGGLSSDSLNNGGLSSDFPPFTKGGTQGGSIPQPQANGDYRRSPHSSWKITQSNPQGIDCRMLGNTNYSQLENPSNKTELNIENWPVVGKLPAGQDFEINLGPAGFGVVYDTKQQPWIYVEKTDQTSDPSHCFVRANRQFVQPISGN</sequence>
<keyword evidence="3" id="KW-1185">Reference proteome</keyword>